<dbReference type="CDD" id="cd00067">
    <property type="entry name" value="GAL4"/>
    <property type="match status" value="3"/>
</dbReference>
<accession>A0A9P6ZPF7</accession>
<dbReference type="PANTHER" id="PTHR47654">
    <property type="entry name" value="ZN(II)2CYS6 TRANSCRIPTION FACTOR (EUROFUNG)-RELATED"/>
    <property type="match status" value="1"/>
</dbReference>
<evidence type="ECO:0000313" key="3">
    <source>
        <dbReference type="EMBL" id="KAG1774103.1"/>
    </source>
</evidence>
<comment type="caution">
    <text evidence="3">The sequence shown here is derived from an EMBL/GenBank/DDBJ whole genome shotgun (WGS) entry which is preliminary data.</text>
</comment>
<dbReference type="EMBL" id="JABBWD010000044">
    <property type="protein sequence ID" value="KAG1774103.1"/>
    <property type="molecule type" value="Genomic_DNA"/>
</dbReference>
<dbReference type="Pfam" id="PF00172">
    <property type="entry name" value="Zn_clus"/>
    <property type="match status" value="4"/>
</dbReference>
<feature type="domain" description="Zn(2)-C6 fungal-type" evidence="2">
    <location>
        <begin position="27"/>
        <end position="59"/>
    </location>
</feature>
<feature type="domain" description="Zn(2)-C6 fungal-type" evidence="2">
    <location>
        <begin position="204"/>
        <end position="231"/>
    </location>
</feature>
<dbReference type="PROSITE" id="PS00463">
    <property type="entry name" value="ZN2_CY6_FUNGAL_1"/>
    <property type="match status" value="1"/>
</dbReference>
<feature type="region of interest" description="Disordered" evidence="1">
    <location>
        <begin position="338"/>
        <end position="358"/>
    </location>
</feature>
<dbReference type="GO" id="GO:0000981">
    <property type="term" value="F:DNA-binding transcription factor activity, RNA polymerase II-specific"/>
    <property type="evidence" value="ECO:0007669"/>
    <property type="project" value="InterPro"/>
</dbReference>
<sequence length="358" mass="39438">MDSQQQQQPVPISDIITTAWPRRAVKACASCRRDKIRCDGQKPCGGCVKKGYTIEQCVAGCENCRKARARCEGGKPCLRCREEQVECTEGHHHPVLRAEPPPALLLRGPHRSKPDRAKLACQNCRRDNKKCDDQRPCSRCIARGEECVHVGKGPKLVKLRCEGCRQDNKKCEDARPCRQCVECGKECINVQRKGRGHGTRVKAACVYCRRDKVRCEGMRPCVHCARKGYQCIDRICQICTQQGVSGGCPHLGEGSESDAAIAMGCMQPPLPTPIQVQHSSMMMAPLPFPSQVYGPIPYHLLAQSNHEIGSSHVPALPRPVGSFYPIVDSPINCPQPNISSERYDPLLTGPSDFSKSGG</sequence>
<dbReference type="PANTHER" id="PTHR47654:SF5">
    <property type="entry name" value="TRANSCRIPTION FACTOR DOMAIN-CONTAINING PROTEIN"/>
    <property type="match status" value="1"/>
</dbReference>
<feature type="domain" description="Zn(2)-C6 fungal-type" evidence="2">
    <location>
        <begin position="160"/>
        <end position="189"/>
    </location>
</feature>
<organism evidence="3 4">
    <name type="scientific">Suillus placidus</name>
    <dbReference type="NCBI Taxonomy" id="48579"/>
    <lineage>
        <taxon>Eukaryota</taxon>
        <taxon>Fungi</taxon>
        <taxon>Dikarya</taxon>
        <taxon>Basidiomycota</taxon>
        <taxon>Agaricomycotina</taxon>
        <taxon>Agaricomycetes</taxon>
        <taxon>Agaricomycetidae</taxon>
        <taxon>Boletales</taxon>
        <taxon>Suillineae</taxon>
        <taxon>Suillaceae</taxon>
        <taxon>Suillus</taxon>
    </lineage>
</organism>
<dbReference type="InterPro" id="IPR001138">
    <property type="entry name" value="Zn2Cys6_DnaBD"/>
</dbReference>
<evidence type="ECO:0000313" key="4">
    <source>
        <dbReference type="Proteomes" id="UP000714275"/>
    </source>
</evidence>
<dbReference type="InterPro" id="IPR036864">
    <property type="entry name" value="Zn2-C6_fun-type_DNA-bd_sf"/>
</dbReference>
<dbReference type="AlphaFoldDB" id="A0A9P6ZPF7"/>
<dbReference type="SMART" id="SM00066">
    <property type="entry name" value="GAL4"/>
    <property type="match status" value="5"/>
</dbReference>
<evidence type="ECO:0000256" key="1">
    <source>
        <dbReference type="SAM" id="MobiDB-lite"/>
    </source>
</evidence>
<dbReference type="GO" id="GO:0008270">
    <property type="term" value="F:zinc ion binding"/>
    <property type="evidence" value="ECO:0007669"/>
    <property type="project" value="InterPro"/>
</dbReference>
<dbReference type="OrthoDB" id="2123952at2759"/>
<dbReference type="SUPFAM" id="SSF57701">
    <property type="entry name" value="Zn2/Cys6 DNA-binding domain"/>
    <property type="match status" value="4"/>
</dbReference>
<feature type="domain" description="Zn(2)-C6 fungal-type" evidence="2">
    <location>
        <begin position="120"/>
        <end position="149"/>
    </location>
</feature>
<gene>
    <name evidence="3" type="ORF">EV702DRAFT_1126653</name>
</gene>
<protein>
    <recommendedName>
        <fullName evidence="2">Zn(2)-C6 fungal-type domain-containing protein</fullName>
    </recommendedName>
</protein>
<dbReference type="Proteomes" id="UP000714275">
    <property type="component" value="Unassembled WGS sequence"/>
</dbReference>
<feature type="domain" description="Zn(2)-C6 fungal-type" evidence="2">
    <location>
        <begin position="60"/>
        <end position="89"/>
    </location>
</feature>
<evidence type="ECO:0000259" key="2">
    <source>
        <dbReference type="PROSITE" id="PS50048"/>
    </source>
</evidence>
<dbReference type="Gene3D" id="4.10.240.10">
    <property type="entry name" value="Zn(2)-C6 fungal-type DNA-binding domain"/>
    <property type="match status" value="4"/>
</dbReference>
<keyword evidence="4" id="KW-1185">Reference proteome</keyword>
<dbReference type="PROSITE" id="PS50048">
    <property type="entry name" value="ZN2_CY6_FUNGAL_2"/>
    <property type="match status" value="5"/>
</dbReference>
<dbReference type="InterPro" id="IPR053230">
    <property type="entry name" value="Trans_reg_galc"/>
</dbReference>
<proteinExistence type="predicted"/>
<name>A0A9P6ZPF7_9AGAM</name>
<reference evidence="3" key="1">
    <citation type="journal article" date="2020" name="New Phytol.">
        <title>Comparative genomics reveals dynamic genome evolution in host specialist ectomycorrhizal fungi.</title>
        <authorList>
            <person name="Lofgren L.A."/>
            <person name="Nguyen N.H."/>
            <person name="Vilgalys R."/>
            <person name="Ruytinx J."/>
            <person name="Liao H.L."/>
            <person name="Branco S."/>
            <person name="Kuo A."/>
            <person name="LaButti K."/>
            <person name="Lipzen A."/>
            <person name="Andreopoulos W."/>
            <person name="Pangilinan J."/>
            <person name="Riley R."/>
            <person name="Hundley H."/>
            <person name="Na H."/>
            <person name="Barry K."/>
            <person name="Grigoriev I.V."/>
            <person name="Stajich J.E."/>
            <person name="Kennedy P.G."/>
        </authorList>
    </citation>
    <scope>NUCLEOTIDE SEQUENCE</scope>
    <source>
        <strain evidence="3">DOB743</strain>
    </source>
</reference>